<evidence type="ECO:0000313" key="5">
    <source>
        <dbReference type="Proteomes" id="UP001597458"/>
    </source>
</evidence>
<dbReference type="PRINTS" id="PR00813">
    <property type="entry name" value="BCTERIALGSPG"/>
</dbReference>
<comment type="subcellular location">
    <subcellularLocation>
        <location evidence="1">Cell surface</location>
    </subcellularLocation>
</comment>
<name>A0ABW5PT92_9BACI</name>
<dbReference type="SUPFAM" id="SSF54523">
    <property type="entry name" value="Pili subunits"/>
    <property type="match status" value="1"/>
</dbReference>
<evidence type="ECO:0000256" key="1">
    <source>
        <dbReference type="ARBA" id="ARBA00004241"/>
    </source>
</evidence>
<dbReference type="Proteomes" id="UP001597458">
    <property type="component" value="Unassembled WGS sequence"/>
</dbReference>
<evidence type="ECO:0000313" key="4">
    <source>
        <dbReference type="EMBL" id="MFD2618159.1"/>
    </source>
</evidence>
<evidence type="ECO:0000256" key="2">
    <source>
        <dbReference type="ARBA" id="ARBA00022481"/>
    </source>
</evidence>
<dbReference type="Gene3D" id="3.30.700.10">
    <property type="entry name" value="Glycoprotein, Type 4 Pilin"/>
    <property type="match status" value="1"/>
</dbReference>
<dbReference type="EMBL" id="JBHUMR010000014">
    <property type="protein sequence ID" value="MFD2618159.1"/>
    <property type="molecule type" value="Genomic_DNA"/>
</dbReference>
<organism evidence="4 5">
    <name type="scientific">Terrilactibacillus laevilacticus</name>
    <dbReference type="NCBI Taxonomy" id="1380157"/>
    <lineage>
        <taxon>Bacteria</taxon>
        <taxon>Bacillati</taxon>
        <taxon>Bacillota</taxon>
        <taxon>Bacilli</taxon>
        <taxon>Bacillales</taxon>
        <taxon>Bacillaceae</taxon>
        <taxon>Terrilactibacillus</taxon>
    </lineage>
</organism>
<dbReference type="Pfam" id="PF07963">
    <property type="entry name" value="N_methyl"/>
    <property type="match status" value="1"/>
</dbReference>
<dbReference type="NCBIfam" id="TIGR02532">
    <property type="entry name" value="IV_pilin_GFxxxE"/>
    <property type="match status" value="1"/>
</dbReference>
<dbReference type="InterPro" id="IPR045584">
    <property type="entry name" value="Pilin-like"/>
</dbReference>
<comment type="caution">
    <text evidence="4">The sequence shown here is derived from an EMBL/GenBank/DDBJ whole genome shotgun (WGS) entry which is preliminary data.</text>
</comment>
<reference evidence="5" key="1">
    <citation type="journal article" date="2019" name="Int. J. Syst. Evol. Microbiol.">
        <title>The Global Catalogue of Microorganisms (GCM) 10K type strain sequencing project: providing services to taxonomists for standard genome sequencing and annotation.</title>
        <authorList>
            <consortium name="The Broad Institute Genomics Platform"/>
            <consortium name="The Broad Institute Genome Sequencing Center for Infectious Disease"/>
            <person name="Wu L."/>
            <person name="Ma J."/>
        </authorList>
    </citation>
    <scope>NUCLEOTIDE SEQUENCE [LARGE SCALE GENOMIC DNA]</scope>
    <source>
        <strain evidence="5">TISTR 2241</strain>
    </source>
</reference>
<sequence length="138" mass="14923">MLKKFMNKKNQKGFTLVELLAVIVILAVIAAIAVPSVASIINKSNKKAAVQDGLEMIHAAKLYVADKNKTPASDSGTLSIGKGELTEYLDDSSSNLPDNAKVTVKFTNGVPNYSIVDSKLPRDLSDKTEKALIEYNKQ</sequence>
<dbReference type="PROSITE" id="PS00409">
    <property type="entry name" value="PROKAR_NTER_METHYL"/>
    <property type="match status" value="1"/>
</dbReference>
<dbReference type="InterPro" id="IPR000983">
    <property type="entry name" value="Bac_GSPG_pilin"/>
</dbReference>
<keyword evidence="5" id="KW-1185">Reference proteome</keyword>
<accession>A0ABW5PT92</accession>
<evidence type="ECO:0000256" key="3">
    <source>
        <dbReference type="ARBA" id="ARBA00023287"/>
    </source>
</evidence>
<keyword evidence="3" id="KW-0178">Competence</keyword>
<protein>
    <submittedName>
        <fullName evidence="4">Prepilin-type N-terminal cleavage/methylation domain-containing protein</fullName>
    </submittedName>
</protein>
<keyword evidence="2" id="KW-0488">Methylation</keyword>
<dbReference type="RefSeq" id="WP_141190060.1">
    <property type="nucleotide sequence ID" value="NZ_JBHUMR010000014.1"/>
</dbReference>
<dbReference type="PANTHER" id="PTHR30093">
    <property type="entry name" value="GENERAL SECRETION PATHWAY PROTEIN G"/>
    <property type="match status" value="1"/>
</dbReference>
<dbReference type="InterPro" id="IPR012902">
    <property type="entry name" value="N_methyl_site"/>
</dbReference>
<proteinExistence type="predicted"/>
<gene>
    <name evidence="4" type="ORF">ACFSTF_12655</name>
</gene>